<dbReference type="PROSITE" id="PS50213">
    <property type="entry name" value="FAS1"/>
    <property type="match status" value="3"/>
</dbReference>
<dbReference type="GO" id="GO:0007155">
    <property type="term" value="P:cell adhesion"/>
    <property type="evidence" value="ECO:0007669"/>
    <property type="project" value="TreeGrafter"/>
</dbReference>
<keyword evidence="5" id="KW-1185">Reference proteome</keyword>
<dbReference type="Gene3D" id="2.30.180.10">
    <property type="entry name" value="FAS1 domain"/>
    <property type="match status" value="4"/>
</dbReference>
<reference evidence="4" key="3">
    <citation type="submission" date="2022-06" db="UniProtKB">
        <authorList>
            <consortium name="EnsemblMetazoa"/>
        </authorList>
    </citation>
    <scope>IDENTIFICATION</scope>
</reference>
<keyword evidence="1" id="KW-0472">Membrane</keyword>
<reference evidence="3" key="2">
    <citation type="submission" date="2020-01" db="EMBL/GenBank/DDBJ databases">
        <authorList>
            <person name="Korhonen P.K.K."/>
            <person name="Guangxu M.G."/>
            <person name="Wang T.W."/>
            <person name="Stroehlein A.J.S."/>
            <person name="Young N.D."/>
            <person name="Ang C.-S.A."/>
            <person name="Fernando D.W.F."/>
            <person name="Lu H.L."/>
            <person name="Taylor S.T."/>
            <person name="Ehtesham M.E.M."/>
            <person name="Najaraj S.H.N."/>
            <person name="Harsha G.H.G."/>
            <person name="Madugundu A.M."/>
            <person name="Renuse S.R."/>
            <person name="Holt D.H."/>
            <person name="Pandey A.P."/>
            <person name="Papenfuss A.P."/>
            <person name="Gasser R.B.G."/>
            <person name="Fischer K.F."/>
        </authorList>
    </citation>
    <scope>NUCLEOTIDE SEQUENCE</scope>
    <source>
        <strain evidence="3">SSS_KF_BRIS2020</strain>
    </source>
</reference>
<feature type="transmembrane region" description="Helical" evidence="1">
    <location>
        <begin position="20"/>
        <end position="37"/>
    </location>
</feature>
<dbReference type="EnsemblMetazoa" id="SSS_5505s_mrna">
    <property type="protein sequence ID" value="KAF7491356.1"/>
    <property type="gene ID" value="SSS_5505"/>
</dbReference>
<dbReference type="InterPro" id="IPR036378">
    <property type="entry name" value="FAS1_dom_sf"/>
</dbReference>
<keyword evidence="1" id="KW-1133">Transmembrane helix</keyword>
<dbReference type="OrthoDB" id="7700931at2759"/>
<dbReference type="InterPro" id="IPR000782">
    <property type="entry name" value="FAS1_domain"/>
</dbReference>
<gene>
    <name evidence="3" type="ORF">SSS_5505</name>
</gene>
<dbReference type="InterPro" id="IPR050904">
    <property type="entry name" value="Adhesion/Biosynth-related"/>
</dbReference>
<evidence type="ECO:0000313" key="4">
    <source>
        <dbReference type="EnsemblMetazoa" id="KAF7491356.1"/>
    </source>
</evidence>
<evidence type="ECO:0000259" key="2">
    <source>
        <dbReference type="PROSITE" id="PS50213"/>
    </source>
</evidence>
<dbReference type="EMBL" id="WVUK01000060">
    <property type="protein sequence ID" value="KAF7491356.1"/>
    <property type="molecule type" value="Genomic_DNA"/>
</dbReference>
<name>A0A834VC55_SARSC</name>
<dbReference type="GO" id="GO:0031012">
    <property type="term" value="C:extracellular matrix"/>
    <property type="evidence" value="ECO:0007669"/>
    <property type="project" value="TreeGrafter"/>
</dbReference>
<protein>
    <submittedName>
        <fullName evidence="3">Fasciclin-1</fullName>
    </submittedName>
</protein>
<organism evidence="3">
    <name type="scientific">Sarcoptes scabiei</name>
    <name type="common">Itch mite</name>
    <name type="synonym">Acarus scabiei</name>
    <dbReference type="NCBI Taxonomy" id="52283"/>
    <lineage>
        <taxon>Eukaryota</taxon>
        <taxon>Metazoa</taxon>
        <taxon>Ecdysozoa</taxon>
        <taxon>Arthropoda</taxon>
        <taxon>Chelicerata</taxon>
        <taxon>Arachnida</taxon>
        <taxon>Acari</taxon>
        <taxon>Acariformes</taxon>
        <taxon>Sarcoptiformes</taxon>
        <taxon>Astigmata</taxon>
        <taxon>Psoroptidia</taxon>
        <taxon>Sarcoptoidea</taxon>
        <taxon>Sarcoptidae</taxon>
        <taxon>Sarcoptinae</taxon>
        <taxon>Sarcoptes</taxon>
    </lineage>
</organism>
<dbReference type="GO" id="GO:0030198">
    <property type="term" value="P:extracellular matrix organization"/>
    <property type="evidence" value="ECO:0007669"/>
    <property type="project" value="TreeGrafter"/>
</dbReference>
<dbReference type="GO" id="GO:0050839">
    <property type="term" value="F:cell adhesion molecule binding"/>
    <property type="evidence" value="ECO:0007669"/>
    <property type="project" value="TreeGrafter"/>
</dbReference>
<dbReference type="AlphaFoldDB" id="A0A834VC55"/>
<evidence type="ECO:0000313" key="3">
    <source>
        <dbReference type="EMBL" id="KAF7491356.1"/>
    </source>
</evidence>
<dbReference type="GO" id="GO:0005615">
    <property type="term" value="C:extracellular space"/>
    <property type="evidence" value="ECO:0007669"/>
    <property type="project" value="TreeGrafter"/>
</dbReference>
<dbReference type="SUPFAM" id="SSF82153">
    <property type="entry name" value="FAS1 domain"/>
    <property type="match status" value="4"/>
</dbReference>
<keyword evidence="1" id="KW-0812">Transmembrane</keyword>
<accession>A0A834VC55</accession>
<feature type="domain" description="FAS1" evidence="2">
    <location>
        <begin position="39"/>
        <end position="182"/>
    </location>
</feature>
<evidence type="ECO:0000256" key="1">
    <source>
        <dbReference type="SAM" id="Phobius"/>
    </source>
</evidence>
<reference evidence="5" key="1">
    <citation type="journal article" date="2020" name="PLoS Negl. Trop. Dis.">
        <title>High-quality nuclear genome for Sarcoptes scabiei-A critical resource for a neglected parasite.</title>
        <authorList>
            <person name="Korhonen P.K."/>
            <person name="Gasser R.B."/>
            <person name="Ma G."/>
            <person name="Wang T."/>
            <person name="Stroehlein A.J."/>
            <person name="Young N.D."/>
            <person name="Ang C.S."/>
            <person name="Fernando D.D."/>
            <person name="Lu H.C."/>
            <person name="Taylor S."/>
            <person name="Reynolds S.L."/>
            <person name="Mofiz E."/>
            <person name="Najaraj S.H."/>
            <person name="Gowda H."/>
            <person name="Madugundu A."/>
            <person name="Renuse S."/>
            <person name="Holt D."/>
            <person name="Pandey A."/>
            <person name="Papenfuss A.T."/>
            <person name="Fischer K."/>
        </authorList>
    </citation>
    <scope>NUCLEOTIDE SEQUENCE [LARGE SCALE GENOMIC DNA]</scope>
</reference>
<sequence>MDRLGSKHCKHSNKWLLRKFLIYNSIWLILNNSMIIIDARNAFDAISMHPELTMFKELIDKEAIYPLMLNSWSMTIFAPTNQAMKNFIENNPSSASFDADLFKYHIAGLPIKREEFSNSPVVSSFAGQFAPLYLSMLESNENSPMNNQKSYFVNNALINAAIEDLKTSNGQDQALYIIDEVLSVFKPSKSVAPTAFELIKEPSLYGLDNIDLTQFASHIESNKLDSIFSSPGLHTFFVPSKIESRGTPDFDLYVVKAHVVENKALFLRTMGDRRNYKTMAHDEKIDVEVSFINKTLRFTSEKMHYVQSNTIKNDAVHKAGRVLSRMILANIPIKNGVMHIIEKPLMLMDMSIRDFLREQTKLKRFHGLLEKHPDVLSELNRHSNKTVLAPDDNAFANLVDNNQKFAGIDENSEEMKKLLRQHLVYQQVSSSDLRRNAGYANLSSASNIPVVFRLIGIEPHSRLTVESGDVNATSLMSDIGASDGILHIIDRVLGMPFNSILEKVIDNPLLNSTLNIGSQGGTQNWNTKLADQNKRYTFFAPSNQAWSEFSLENPSEFKQLDNGIYPSISRTILDRHLSAKGQFNKKDLEQSLKKVDTIQGELLIIPDAKTREIYVEWEGKKAKIIESDIYGLNGVVHIIDKVLAKRRDFKVNSAPNIHCHQSPLLSILSFVCLCLMHWKLSQHS</sequence>
<dbReference type="Pfam" id="PF02469">
    <property type="entry name" value="Fasciclin"/>
    <property type="match status" value="3"/>
</dbReference>
<dbReference type="SMART" id="SM00554">
    <property type="entry name" value="FAS1"/>
    <property type="match status" value="4"/>
</dbReference>
<dbReference type="PANTHER" id="PTHR10900:SF77">
    <property type="entry name" value="FI19380P1"/>
    <property type="match status" value="1"/>
</dbReference>
<feature type="domain" description="FAS1" evidence="2">
    <location>
        <begin position="497"/>
        <end position="643"/>
    </location>
</feature>
<proteinExistence type="predicted"/>
<evidence type="ECO:0000313" key="5">
    <source>
        <dbReference type="Proteomes" id="UP000070412"/>
    </source>
</evidence>
<dbReference type="Proteomes" id="UP000070412">
    <property type="component" value="Unassembled WGS sequence"/>
</dbReference>
<dbReference type="PANTHER" id="PTHR10900">
    <property type="entry name" value="PERIOSTIN-RELATED"/>
    <property type="match status" value="1"/>
</dbReference>
<feature type="domain" description="FAS1" evidence="2">
    <location>
        <begin position="349"/>
        <end position="493"/>
    </location>
</feature>